<evidence type="ECO:0000313" key="3">
    <source>
        <dbReference type="Proteomes" id="UP001195483"/>
    </source>
</evidence>
<dbReference type="PROSITE" id="PS51462">
    <property type="entry name" value="NUDIX"/>
    <property type="match status" value="1"/>
</dbReference>
<dbReference type="Gene3D" id="3.90.79.10">
    <property type="entry name" value="Nucleoside Triphosphate Pyrophosphohydrolase"/>
    <property type="match status" value="1"/>
</dbReference>
<dbReference type="CDD" id="cd18873">
    <property type="entry name" value="NUDIX_NadM_like"/>
    <property type="match status" value="1"/>
</dbReference>
<dbReference type="InterPro" id="IPR000086">
    <property type="entry name" value="NUDIX_hydrolase_dom"/>
</dbReference>
<sequence>MEKEKQSEPEKSHGWWSTIFESLTEKLNLKRTNLPSLDDVLKITHPENSRYIGACTIEVDKIIGSEGRYTDFEKNFLPVNESLKQRYDTIKSLYLKGHLFRPISVYKIDDYYFVRDGNHRVAVAKELRQEFIDAEVTELITDVPITKELTPKDRLLISEHSMFLRKTGLGKYGRDSNIHLTEPYFYYEMFEIISEYVKLLSQKRDKEISIEEGAEEWYRQIFLPFAEEAYSNDLLSAFPGRTTGDLYVWVQMHWADIRHGDDTRYSYISEIGDSIKPAVEEDIPGREFKLLKEILNRQHSGVNNFLRNKSIGIAVCCVLFHIDSFSNVKIILVRRKYHPCERQWSLPIGMMRHNETILEVARRCQHNVLGLENPAHVKLFSTHDKVDRHPFGRSIGLGVTGFLYNKSEQMKFIPGDQASEIYLCPPDHIPELVFDHNEIITESFRAMTNLARNFDELINILPPDIPAKAIMNVMAFFKHYAAKSG</sequence>
<organism evidence="2 3">
    <name type="scientific">Potamilus streckersoni</name>
    <dbReference type="NCBI Taxonomy" id="2493646"/>
    <lineage>
        <taxon>Eukaryota</taxon>
        <taxon>Metazoa</taxon>
        <taxon>Spiralia</taxon>
        <taxon>Lophotrochozoa</taxon>
        <taxon>Mollusca</taxon>
        <taxon>Bivalvia</taxon>
        <taxon>Autobranchia</taxon>
        <taxon>Heteroconchia</taxon>
        <taxon>Palaeoheterodonta</taxon>
        <taxon>Unionida</taxon>
        <taxon>Unionoidea</taxon>
        <taxon>Unionidae</taxon>
        <taxon>Ambleminae</taxon>
        <taxon>Lampsilini</taxon>
        <taxon>Potamilus</taxon>
    </lineage>
</organism>
<proteinExistence type="predicted"/>
<accession>A0AAE0VQ75</accession>
<dbReference type="AlphaFoldDB" id="A0AAE0VQ75"/>
<evidence type="ECO:0000313" key="2">
    <source>
        <dbReference type="EMBL" id="KAK3586184.1"/>
    </source>
</evidence>
<name>A0AAE0VQ75_9BIVA</name>
<dbReference type="Gene3D" id="3.90.1530.10">
    <property type="entry name" value="Conserved hypothetical protein from pyrococcus furiosus pfu- 392566-001, ParB domain"/>
    <property type="match status" value="1"/>
</dbReference>
<gene>
    <name evidence="2" type="ORF">CHS0354_013134</name>
</gene>
<dbReference type="EMBL" id="JAEAOA010000799">
    <property type="protein sequence ID" value="KAK3586184.1"/>
    <property type="molecule type" value="Genomic_DNA"/>
</dbReference>
<dbReference type="Proteomes" id="UP001195483">
    <property type="component" value="Unassembled WGS sequence"/>
</dbReference>
<evidence type="ECO:0000259" key="1">
    <source>
        <dbReference type="PROSITE" id="PS51462"/>
    </source>
</evidence>
<dbReference type="SUPFAM" id="SSF55811">
    <property type="entry name" value="Nudix"/>
    <property type="match status" value="1"/>
</dbReference>
<dbReference type="InterPro" id="IPR015797">
    <property type="entry name" value="NUDIX_hydrolase-like_dom_sf"/>
</dbReference>
<reference evidence="2" key="1">
    <citation type="journal article" date="2021" name="Genome Biol. Evol.">
        <title>A High-Quality Reference Genome for a Parasitic Bivalve with Doubly Uniparental Inheritance (Bivalvia: Unionida).</title>
        <authorList>
            <person name="Smith C.H."/>
        </authorList>
    </citation>
    <scope>NUCLEOTIDE SEQUENCE</scope>
    <source>
        <strain evidence="2">CHS0354</strain>
    </source>
</reference>
<feature type="domain" description="Nudix hydrolase" evidence="1">
    <location>
        <begin position="310"/>
        <end position="446"/>
    </location>
</feature>
<keyword evidence="3" id="KW-1185">Reference proteome</keyword>
<dbReference type="InterPro" id="IPR036086">
    <property type="entry name" value="ParB/Sulfiredoxin_sf"/>
</dbReference>
<reference evidence="2" key="3">
    <citation type="submission" date="2023-05" db="EMBL/GenBank/DDBJ databases">
        <authorList>
            <person name="Smith C.H."/>
        </authorList>
    </citation>
    <scope>NUCLEOTIDE SEQUENCE</scope>
    <source>
        <strain evidence="2">CHS0354</strain>
        <tissue evidence="2">Mantle</tissue>
    </source>
</reference>
<protein>
    <recommendedName>
        <fullName evidence="1">Nudix hydrolase domain-containing protein</fullName>
    </recommendedName>
</protein>
<dbReference type="SUPFAM" id="SSF110849">
    <property type="entry name" value="ParB/Sulfiredoxin"/>
    <property type="match status" value="1"/>
</dbReference>
<comment type="caution">
    <text evidence="2">The sequence shown here is derived from an EMBL/GenBank/DDBJ whole genome shotgun (WGS) entry which is preliminary data.</text>
</comment>
<reference evidence="2" key="2">
    <citation type="journal article" date="2021" name="Genome Biol. Evol.">
        <title>Developing a high-quality reference genome for a parasitic bivalve with doubly uniparental inheritance (Bivalvia: Unionida).</title>
        <authorList>
            <person name="Smith C.H."/>
        </authorList>
    </citation>
    <scope>NUCLEOTIDE SEQUENCE</scope>
    <source>
        <strain evidence="2">CHS0354</strain>
        <tissue evidence="2">Mantle</tissue>
    </source>
</reference>